<gene>
    <name evidence="2" type="ORF">JXQ802_LOCUS28251</name>
</gene>
<proteinExistence type="predicted"/>
<sequence>MVTTAATGQEYLQRTWGKSRLNAVNALYATRNDPKTTSTISQTKPNLSKTRTMQNTTKEAKELLGQQVLADTRAETKRRQAALMAKKTLEKAKKTLEKAKKSKPGRKPTLKRLGTMAKTANEGKAYIKRTGKKTTEQKRRSSRTKKSTK</sequence>
<feature type="region of interest" description="Disordered" evidence="1">
    <location>
        <begin position="95"/>
        <end position="149"/>
    </location>
</feature>
<feature type="compositionally biased region" description="Basic residues" evidence="1">
    <location>
        <begin position="140"/>
        <end position="149"/>
    </location>
</feature>
<dbReference type="AlphaFoldDB" id="A0A815BTP1"/>
<dbReference type="EMBL" id="CAJNOL010001051">
    <property type="protein sequence ID" value="CAF1276219.1"/>
    <property type="molecule type" value="Genomic_DNA"/>
</dbReference>
<feature type="compositionally biased region" description="Basic residues" evidence="1">
    <location>
        <begin position="100"/>
        <end position="110"/>
    </location>
</feature>
<evidence type="ECO:0000256" key="1">
    <source>
        <dbReference type="SAM" id="MobiDB-lite"/>
    </source>
</evidence>
<evidence type="ECO:0000313" key="3">
    <source>
        <dbReference type="Proteomes" id="UP000663870"/>
    </source>
</evidence>
<organism evidence="2 3">
    <name type="scientific">Rotaria sordida</name>
    <dbReference type="NCBI Taxonomy" id="392033"/>
    <lineage>
        <taxon>Eukaryota</taxon>
        <taxon>Metazoa</taxon>
        <taxon>Spiralia</taxon>
        <taxon>Gnathifera</taxon>
        <taxon>Rotifera</taxon>
        <taxon>Eurotatoria</taxon>
        <taxon>Bdelloidea</taxon>
        <taxon>Philodinida</taxon>
        <taxon>Philodinidae</taxon>
        <taxon>Rotaria</taxon>
    </lineage>
</organism>
<reference evidence="2" key="1">
    <citation type="submission" date="2021-02" db="EMBL/GenBank/DDBJ databases">
        <authorList>
            <person name="Nowell W R."/>
        </authorList>
    </citation>
    <scope>NUCLEOTIDE SEQUENCE</scope>
</reference>
<accession>A0A815BTP1</accession>
<evidence type="ECO:0000313" key="2">
    <source>
        <dbReference type="EMBL" id="CAF1276219.1"/>
    </source>
</evidence>
<name>A0A815BTP1_9BILA</name>
<comment type="caution">
    <text evidence="2">The sequence shown here is derived from an EMBL/GenBank/DDBJ whole genome shotgun (WGS) entry which is preliminary data.</text>
</comment>
<feature type="compositionally biased region" description="Polar residues" evidence="1">
    <location>
        <begin position="35"/>
        <end position="53"/>
    </location>
</feature>
<feature type="region of interest" description="Disordered" evidence="1">
    <location>
        <begin position="34"/>
        <end position="53"/>
    </location>
</feature>
<keyword evidence="3" id="KW-1185">Reference proteome</keyword>
<protein>
    <submittedName>
        <fullName evidence="2">Uncharacterized protein</fullName>
    </submittedName>
</protein>
<dbReference type="Proteomes" id="UP000663870">
    <property type="component" value="Unassembled WGS sequence"/>
</dbReference>